<dbReference type="InterPro" id="IPR007710">
    <property type="entry name" value="Nucleoside_deoxyribTrfase"/>
</dbReference>
<dbReference type="SUPFAM" id="SSF52309">
    <property type="entry name" value="N-(deoxy)ribosyltransferase-like"/>
    <property type="match status" value="1"/>
</dbReference>
<name>A0A2T0GWQ5_ACTMO</name>
<evidence type="ECO:0000313" key="1">
    <source>
        <dbReference type="EMBL" id="PRW63541.1"/>
    </source>
</evidence>
<accession>A0A2T0GWQ5</accession>
<dbReference type="Proteomes" id="UP000239352">
    <property type="component" value="Unassembled WGS sequence"/>
</dbReference>
<proteinExistence type="predicted"/>
<evidence type="ECO:0000313" key="2">
    <source>
        <dbReference type="Proteomes" id="UP000239352"/>
    </source>
</evidence>
<sequence>MRPFERNRYEALIRLLEQRGYVVHNAHKREGWGREFLQPRECTRLDYEQIRDCDLFVAFPGDPASPGTHVEIGWAAALGTPMVLLLEEGHTYAFLVRGLDAVADVTYVSVPADRIAFAPLVSALTEFENRADQRAGARERDTPRSGTER</sequence>
<dbReference type="InParanoid" id="A0A2T0GWQ5"/>
<keyword evidence="2" id="KW-1185">Reference proteome</keyword>
<dbReference type="Gene3D" id="3.40.50.450">
    <property type="match status" value="1"/>
</dbReference>
<comment type="caution">
    <text evidence="1">The sequence shown here is derived from an EMBL/GenBank/DDBJ whole genome shotgun (WGS) entry which is preliminary data.</text>
</comment>
<keyword evidence="1" id="KW-0808">Transferase</keyword>
<gene>
    <name evidence="1" type="ORF">CEP50_10060</name>
</gene>
<organism evidence="1 2">
    <name type="scientific">Actinopolyspora mortivallis</name>
    <dbReference type="NCBI Taxonomy" id="33906"/>
    <lineage>
        <taxon>Bacteria</taxon>
        <taxon>Bacillati</taxon>
        <taxon>Actinomycetota</taxon>
        <taxon>Actinomycetes</taxon>
        <taxon>Actinopolysporales</taxon>
        <taxon>Actinopolysporaceae</taxon>
        <taxon>Actinopolyspora</taxon>
    </lineage>
</organism>
<dbReference type="AlphaFoldDB" id="A0A2T0GWQ5"/>
<dbReference type="EMBL" id="PVSR01000013">
    <property type="protein sequence ID" value="PRW63541.1"/>
    <property type="molecule type" value="Genomic_DNA"/>
</dbReference>
<dbReference type="Pfam" id="PF05014">
    <property type="entry name" value="Nuc_deoxyrib_tr"/>
    <property type="match status" value="1"/>
</dbReference>
<dbReference type="RefSeq" id="WP_106113692.1">
    <property type="nucleotide sequence ID" value="NZ_PVSR01000013.1"/>
</dbReference>
<dbReference type="STRING" id="1050202.GCA_000384035_01434"/>
<dbReference type="GO" id="GO:0016740">
    <property type="term" value="F:transferase activity"/>
    <property type="evidence" value="ECO:0007669"/>
    <property type="project" value="UniProtKB-KW"/>
</dbReference>
<reference evidence="1 2" key="1">
    <citation type="submission" date="2018-03" db="EMBL/GenBank/DDBJ databases">
        <title>Actinopolyspora mortivallis from Sahara, screening for active biomolecules.</title>
        <authorList>
            <person name="Selama O."/>
            <person name="Wellington E.M.H."/>
            <person name="Hacene H."/>
        </authorList>
    </citation>
    <scope>NUCLEOTIDE SEQUENCE [LARGE SCALE GENOMIC DNA]</scope>
    <source>
        <strain evidence="1 2">M5A</strain>
    </source>
</reference>
<protein>
    <submittedName>
        <fullName evidence="1">Nucleoside 2-deoxyribosyltransferase</fullName>
    </submittedName>
</protein>